<dbReference type="GO" id="GO:0031201">
    <property type="term" value="C:SNARE complex"/>
    <property type="evidence" value="ECO:0007669"/>
    <property type="project" value="TreeGrafter"/>
</dbReference>
<evidence type="ECO:0000256" key="10">
    <source>
        <dbReference type="SAM" id="Phobius"/>
    </source>
</evidence>
<comment type="similarity">
    <text evidence="2">Belongs to the syntaxin family.</text>
</comment>
<evidence type="ECO:0000256" key="4">
    <source>
        <dbReference type="ARBA" id="ARBA00022692"/>
    </source>
</evidence>
<dbReference type="RefSeq" id="XP_007510663.1">
    <property type="nucleotide sequence ID" value="XM_007510601.1"/>
</dbReference>
<name>K8EJI8_9CHLO</name>
<keyword evidence="12" id="KW-1185">Reference proteome</keyword>
<dbReference type="GO" id="GO:0006890">
    <property type="term" value="P:retrograde vesicle-mediated transport, Golgi to endoplasmic reticulum"/>
    <property type="evidence" value="ECO:0007669"/>
    <property type="project" value="TreeGrafter"/>
</dbReference>
<keyword evidence="4 10" id="KW-0812">Transmembrane</keyword>
<evidence type="ECO:0000256" key="2">
    <source>
        <dbReference type="ARBA" id="ARBA00009063"/>
    </source>
</evidence>
<dbReference type="GO" id="GO:0005783">
    <property type="term" value="C:endoplasmic reticulum"/>
    <property type="evidence" value="ECO:0007669"/>
    <property type="project" value="TreeGrafter"/>
</dbReference>
<keyword evidence="6 10" id="KW-1133">Transmembrane helix</keyword>
<dbReference type="eggNOG" id="KOG3894">
    <property type="taxonomic scope" value="Eukaryota"/>
</dbReference>
<keyword evidence="3" id="KW-0813">Transport</keyword>
<feature type="transmembrane region" description="Helical" evidence="10">
    <location>
        <begin position="338"/>
        <end position="359"/>
    </location>
</feature>
<evidence type="ECO:0000256" key="1">
    <source>
        <dbReference type="ARBA" id="ARBA00004211"/>
    </source>
</evidence>
<dbReference type="GeneID" id="19013306"/>
<feature type="region of interest" description="Disordered" evidence="9">
    <location>
        <begin position="218"/>
        <end position="261"/>
    </location>
</feature>
<reference evidence="11 12" key="1">
    <citation type="submission" date="2011-10" db="EMBL/GenBank/DDBJ databases">
        <authorList>
            <person name="Genoscope - CEA"/>
        </authorList>
    </citation>
    <scope>NUCLEOTIDE SEQUENCE [LARGE SCALE GENOMIC DNA]</scope>
    <source>
        <strain evidence="11 12">RCC 1105</strain>
    </source>
</reference>
<evidence type="ECO:0008006" key="13">
    <source>
        <dbReference type="Google" id="ProtNLM"/>
    </source>
</evidence>
<dbReference type="OrthoDB" id="342981at2759"/>
<proteinExistence type="inferred from homology"/>
<dbReference type="KEGG" id="bpg:Bathy10g02300"/>
<evidence type="ECO:0000256" key="7">
    <source>
        <dbReference type="ARBA" id="ARBA00023054"/>
    </source>
</evidence>
<evidence type="ECO:0000313" key="12">
    <source>
        <dbReference type="Proteomes" id="UP000198341"/>
    </source>
</evidence>
<dbReference type="PANTHER" id="PTHR15959">
    <property type="entry name" value="SYNTAXIN-18"/>
    <property type="match status" value="1"/>
</dbReference>
<evidence type="ECO:0000313" key="11">
    <source>
        <dbReference type="EMBL" id="CCO18196.1"/>
    </source>
</evidence>
<keyword evidence="7" id="KW-0175">Coiled coil</keyword>
<protein>
    <recommendedName>
        <fullName evidence="13">t-SNARE coiled-coil homology domain-containing protein</fullName>
    </recommendedName>
</protein>
<dbReference type="Gene3D" id="1.20.5.110">
    <property type="match status" value="1"/>
</dbReference>
<evidence type="ECO:0000256" key="8">
    <source>
        <dbReference type="ARBA" id="ARBA00023136"/>
    </source>
</evidence>
<evidence type="ECO:0000256" key="5">
    <source>
        <dbReference type="ARBA" id="ARBA00022927"/>
    </source>
</evidence>
<dbReference type="EMBL" id="FO082269">
    <property type="protein sequence ID" value="CCO18196.1"/>
    <property type="molecule type" value="Genomic_DNA"/>
</dbReference>
<evidence type="ECO:0000256" key="3">
    <source>
        <dbReference type="ARBA" id="ARBA00022448"/>
    </source>
</evidence>
<gene>
    <name evidence="11" type="ordered locus">Bathy10g02300</name>
</gene>
<dbReference type="STRING" id="41875.K8EJI8"/>
<dbReference type="AlphaFoldDB" id="K8EJI8"/>
<evidence type="ECO:0000256" key="9">
    <source>
        <dbReference type="SAM" id="MobiDB-lite"/>
    </source>
</evidence>
<keyword evidence="8 10" id="KW-0472">Membrane</keyword>
<organism evidence="11 12">
    <name type="scientific">Bathycoccus prasinos</name>
    <dbReference type="NCBI Taxonomy" id="41875"/>
    <lineage>
        <taxon>Eukaryota</taxon>
        <taxon>Viridiplantae</taxon>
        <taxon>Chlorophyta</taxon>
        <taxon>Mamiellophyceae</taxon>
        <taxon>Mamiellales</taxon>
        <taxon>Bathycoccaceae</taxon>
        <taxon>Bathycoccus</taxon>
    </lineage>
</organism>
<evidence type="ECO:0000256" key="6">
    <source>
        <dbReference type="ARBA" id="ARBA00022989"/>
    </source>
</evidence>
<dbReference type="Proteomes" id="UP000198341">
    <property type="component" value="Chromosome 10"/>
</dbReference>
<accession>K8EJI8</accession>
<feature type="compositionally biased region" description="Low complexity" evidence="9">
    <location>
        <begin position="233"/>
        <end position="246"/>
    </location>
</feature>
<dbReference type="GO" id="GO:0015031">
    <property type="term" value="P:protein transport"/>
    <property type="evidence" value="ECO:0007669"/>
    <property type="project" value="UniProtKB-KW"/>
</dbReference>
<sequence length="361" mass="41648">MSPPAKTTEEGDIRARERTEEFRALVLKSRSEKDDSDDKEEAFLLRAQRKDDDDSYAILLSKEVSKAALNAQMLARTTSRAIKRDQLNVYFNFDEKEDAKKEQIRDSIEREIVECVREMQNHVNRCEEIIKNGETKMMREESLRRSFGQKKRQQFVAHLHGIALITSEKIEEVAKTLDWMRARRFREQAEKAKRLERRRGGDARVGVEAVAKDLMMVKKQTAMPARRRTIENSNGSGDDVGDGSTRSSERRQNQQQQRQEFVNDSDALVAELVEVSRGTQRAESKIVELSALSSMFANVVSKQSQQIEKIYTEALKTTKFLDVGNVEMRKTISRRRSGSNYMAFVLFIATFAVLFLDWFND</sequence>
<comment type="subcellular location">
    <subcellularLocation>
        <location evidence="1">Membrane</location>
        <topology evidence="1">Single-pass type IV membrane protein</topology>
    </subcellularLocation>
</comment>
<keyword evidence="5" id="KW-0653">Protein transport</keyword>
<dbReference type="PANTHER" id="PTHR15959:SF0">
    <property type="entry name" value="SYNTAXIN-18"/>
    <property type="match status" value="1"/>
</dbReference>